<dbReference type="PANTHER" id="PTHR33692">
    <property type="entry name" value="RIBOSOME MATURATION FACTOR RIMM"/>
    <property type="match status" value="1"/>
</dbReference>
<accession>A0A926INA4</accession>
<dbReference type="SUPFAM" id="SSF50447">
    <property type="entry name" value="Translation proteins"/>
    <property type="match status" value="1"/>
</dbReference>
<comment type="caution">
    <text evidence="8">The sequence shown here is derived from an EMBL/GenBank/DDBJ whole genome shotgun (WGS) entry which is preliminary data.</text>
</comment>
<protein>
    <recommendedName>
        <fullName evidence="5">Ribosome maturation factor RimM</fullName>
    </recommendedName>
</protein>
<dbReference type="GO" id="GO:0005737">
    <property type="term" value="C:cytoplasm"/>
    <property type="evidence" value="ECO:0007669"/>
    <property type="project" value="UniProtKB-SubCell"/>
</dbReference>
<evidence type="ECO:0000256" key="1">
    <source>
        <dbReference type="ARBA" id="ARBA00022490"/>
    </source>
</evidence>
<dbReference type="Pfam" id="PF01782">
    <property type="entry name" value="RimM"/>
    <property type="match status" value="1"/>
</dbReference>
<dbReference type="NCBIfam" id="TIGR02273">
    <property type="entry name" value="16S_RimM"/>
    <property type="match status" value="1"/>
</dbReference>
<evidence type="ECO:0000256" key="2">
    <source>
        <dbReference type="ARBA" id="ARBA00022517"/>
    </source>
</evidence>
<feature type="domain" description="RimM N-terminal" evidence="6">
    <location>
        <begin position="11"/>
        <end position="89"/>
    </location>
</feature>
<name>A0A926INA4_9FIRM</name>
<evidence type="ECO:0000256" key="3">
    <source>
        <dbReference type="ARBA" id="ARBA00022552"/>
    </source>
</evidence>
<keyword evidence="1 5" id="KW-0963">Cytoplasm</keyword>
<dbReference type="InterPro" id="IPR011961">
    <property type="entry name" value="RimM"/>
</dbReference>
<sequence>MVGVHMEYTIVGKIINTHGIKGQVKVEPITSDIDRFSHLEKAYIGNKKLEVKLQSVRYHKGFVILKFDNYDDINLVLSFKNQFIYVNDEDRIILPEKHYFLHDLMGCNVVDTAGNKLGHIIDIMQSASNDIYVLKDNMNNKEYLIPAVNEFIKDVNIQKRIVTIDPIEGMIE</sequence>
<comment type="subcellular location">
    <subcellularLocation>
        <location evidence="5">Cytoplasm</location>
    </subcellularLocation>
</comment>
<evidence type="ECO:0000259" key="7">
    <source>
        <dbReference type="Pfam" id="PF24986"/>
    </source>
</evidence>
<comment type="domain">
    <text evidence="5">The PRC barrel domain binds ribosomal protein uS19.</text>
</comment>
<evidence type="ECO:0000259" key="6">
    <source>
        <dbReference type="Pfam" id="PF01782"/>
    </source>
</evidence>
<dbReference type="InterPro" id="IPR011033">
    <property type="entry name" value="PRC_barrel-like_sf"/>
</dbReference>
<dbReference type="SUPFAM" id="SSF50346">
    <property type="entry name" value="PRC-barrel domain"/>
    <property type="match status" value="1"/>
</dbReference>
<reference evidence="8 9" key="1">
    <citation type="submission" date="2020-08" db="EMBL/GenBank/DDBJ databases">
        <title>Genome public.</title>
        <authorList>
            <person name="Liu C."/>
            <person name="Sun Q."/>
        </authorList>
    </citation>
    <scope>NUCLEOTIDE SEQUENCE [LARGE SCALE GENOMIC DNA]</scope>
    <source>
        <strain evidence="8 9">NSJ-26</strain>
    </source>
</reference>
<dbReference type="HAMAP" id="MF_00014">
    <property type="entry name" value="Ribosome_mat_RimM"/>
    <property type="match status" value="1"/>
</dbReference>
<dbReference type="InterPro" id="IPR036976">
    <property type="entry name" value="RimM_N_sf"/>
</dbReference>
<gene>
    <name evidence="5 8" type="primary">rimM</name>
    <name evidence="8" type="ORF">H8689_05015</name>
</gene>
<dbReference type="Proteomes" id="UP000601522">
    <property type="component" value="Unassembled WGS sequence"/>
</dbReference>
<evidence type="ECO:0000256" key="4">
    <source>
        <dbReference type="ARBA" id="ARBA00023186"/>
    </source>
</evidence>
<dbReference type="GO" id="GO:0005840">
    <property type="term" value="C:ribosome"/>
    <property type="evidence" value="ECO:0007669"/>
    <property type="project" value="InterPro"/>
</dbReference>
<dbReference type="Pfam" id="PF24986">
    <property type="entry name" value="PRC_RimM"/>
    <property type="match status" value="1"/>
</dbReference>
<evidence type="ECO:0000256" key="5">
    <source>
        <dbReference type="HAMAP-Rule" id="MF_00014"/>
    </source>
</evidence>
<dbReference type="Gene3D" id="2.40.30.60">
    <property type="entry name" value="RimM"/>
    <property type="match status" value="1"/>
</dbReference>
<keyword evidence="9" id="KW-1185">Reference proteome</keyword>
<dbReference type="EMBL" id="JACRTK010000002">
    <property type="protein sequence ID" value="MBC8590488.1"/>
    <property type="molecule type" value="Genomic_DNA"/>
</dbReference>
<dbReference type="InterPro" id="IPR009000">
    <property type="entry name" value="Transl_B-barrel_sf"/>
</dbReference>
<comment type="similarity">
    <text evidence="5">Belongs to the RimM family.</text>
</comment>
<evidence type="ECO:0000313" key="8">
    <source>
        <dbReference type="EMBL" id="MBC8590488.1"/>
    </source>
</evidence>
<organism evidence="8 9">
    <name type="scientific">Wansuia hejianensis</name>
    <dbReference type="NCBI Taxonomy" id="2763667"/>
    <lineage>
        <taxon>Bacteria</taxon>
        <taxon>Bacillati</taxon>
        <taxon>Bacillota</taxon>
        <taxon>Clostridia</taxon>
        <taxon>Lachnospirales</taxon>
        <taxon>Lachnospiraceae</taxon>
        <taxon>Wansuia</taxon>
    </lineage>
</organism>
<evidence type="ECO:0000313" key="9">
    <source>
        <dbReference type="Proteomes" id="UP000601522"/>
    </source>
</evidence>
<dbReference type="GO" id="GO:0043022">
    <property type="term" value="F:ribosome binding"/>
    <property type="evidence" value="ECO:0007669"/>
    <property type="project" value="InterPro"/>
</dbReference>
<dbReference type="GO" id="GO:0042274">
    <property type="term" value="P:ribosomal small subunit biogenesis"/>
    <property type="evidence" value="ECO:0007669"/>
    <property type="project" value="UniProtKB-UniRule"/>
</dbReference>
<comment type="function">
    <text evidence="5">An accessory protein needed during the final step in the assembly of 30S ribosomal subunit, possibly for assembly of the head region. Essential for efficient processing of 16S rRNA. May be needed both before and after RbfA during the maturation of 16S rRNA. It has affinity for free ribosomal 30S subunits but not for 70S ribosomes.</text>
</comment>
<dbReference type="GO" id="GO:0006364">
    <property type="term" value="P:rRNA processing"/>
    <property type="evidence" value="ECO:0007669"/>
    <property type="project" value="UniProtKB-UniRule"/>
</dbReference>
<dbReference type="InterPro" id="IPR056792">
    <property type="entry name" value="PRC_RimM"/>
</dbReference>
<dbReference type="InterPro" id="IPR002676">
    <property type="entry name" value="RimM_N"/>
</dbReference>
<keyword evidence="4 5" id="KW-0143">Chaperone</keyword>
<dbReference type="AlphaFoldDB" id="A0A926INA4"/>
<dbReference type="Gene3D" id="2.30.30.240">
    <property type="entry name" value="PRC-barrel domain"/>
    <property type="match status" value="1"/>
</dbReference>
<dbReference type="PANTHER" id="PTHR33692:SF1">
    <property type="entry name" value="RIBOSOME MATURATION FACTOR RIMM"/>
    <property type="match status" value="1"/>
</dbReference>
<proteinExistence type="inferred from homology"/>
<comment type="subunit">
    <text evidence="5">Binds ribosomal protein uS19.</text>
</comment>
<keyword evidence="3 5" id="KW-0698">rRNA processing</keyword>
<feature type="domain" description="Ribosome maturation factor RimM PRC barrel" evidence="7">
    <location>
        <begin position="102"/>
        <end position="169"/>
    </location>
</feature>
<keyword evidence="2 5" id="KW-0690">Ribosome biogenesis</keyword>